<evidence type="ECO:0000256" key="3">
    <source>
        <dbReference type="SAM" id="Coils"/>
    </source>
</evidence>
<feature type="coiled-coil region" evidence="3">
    <location>
        <begin position="202"/>
        <end position="229"/>
    </location>
</feature>
<keyword evidence="2" id="KW-0378">Hydrolase</keyword>
<evidence type="ECO:0000313" key="7">
    <source>
        <dbReference type="Proteomes" id="UP001319121"/>
    </source>
</evidence>
<keyword evidence="3" id="KW-0175">Coiled coil</keyword>
<sequence length="813" mass="90918">MNDPLPLQPQQLYQPCDPGQLGFQTTADLEDLTEVIGQTRAMDAIRFGAGIRHDGYNLFVLGPSGTGKHSLVQQFLKKKAGGEPKQADWCYINNFAQPHKPKMLKLPSGRGEELRQRMEKLVEYLRSAIPTLFESDEYRAKAGAIQEEFSKRQEQVFKELGEEAEQKQIVLLRTPEGFAFAPTRDHEVIPPDEYEKLPDEEKKRVEAAIAGLQEKLEKVMHQMPQWRRERHEKIKQLDRETTLSVVDHSVNEIKESYADLPEVLKYLDLVQQDMIDNADDFRKQEETATFGGLTMVTRQSFHRYEVNAMVTNGKEDGAPIVSEDNPTYSNLVGRVEHLAQLGALVTDFTLIKSGALHRANGGYLLLDIRKVLVQPFAWEGLKRALQTREIRIESLGQMYSLVSTVSLEPEPIPLDAKVILFGDRLFYYLLQQYDPEFGELFKVAADFEERIERNADTHQLYARLIATLGRREKLLPFDRGAVARVIEHSARLVEDAERLSTHMRSVVDLLHEADYWAHEAGRAAVEVVDVQNAIDAQIRRQDRIRDRLHEAILRDTLMIATDGAVMGQINGLSVIQLGEFAFAQPTRITATVRLGEGELINIEREAKLSGAIHSKGVLILSSFLAARYAKNQPLALSASLVFEQSYGMIEGDSASMAELCALISNLADVPIRQSLAITGSVNQFGQAQAIGAVNEKIEGFFDICKARGLTGDQGVLIPVSNIKHLMLRRDVVAAAEAGKFSIYAVENVDQAISILTGLPAGEADAGGNYPEGSINRRVVERLAELTRIRQSFARKQDKESEAGKKTDANDKPQ</sequence>
<dbReference type="Pfam" id="PF20436">
    <property type="entry name" value="LonB_AAA-LID"/>
    <property type="match status" value="1"/>
</dbReference>
<evidence type="ECO:0000256" key="4">
    <source>
        <dbReference type="SAM" id="MobiDB-lite"/>
    </source>
</evidence>
<dbReference type="InterPro" id="IPR014721">
    <property type="entry name" value="Ribsml_uS5_D2-typ_fold_subgr"/>
</dbReference>
<dbReference type="InterPro" id="IPR027065">
    <property type="entry name" value="Lon_Prtase"/>
</dbReference>
<dbReference type="PANTHER" id="PTHR10046">
    <property type="entry name" value="ATP DEPENDENT LON PROTEASE FAMILY MEMBER"/>
    <property type="match status" value="1"/>
</dbReference>
<feature type="active site" evidence="2">
    <location>
        <position position="653"/>
    </location>
</feature>
<dbReference type="EC" id="3.4.21.53" evidence="2"/>
<dbReference type="KEGG" id="fku:FGKAn22_02300"/>
<dbReference type="Pfam" id="PF13654">
    <property type="entry name" value="AAA_32"/>
    <property type="match status" value="1"/>
</dbReference>
<dbReference type="AlphaFoldDB" id="A0AAN1VZS8"/>
<dbReference type="SUPFAM" id="SSF54211">
    <property type="entry name" value="Ribosomal protein S5 domain 2-like"/>
    <property type="match status" value="1"/>
</dbReference>
<organism evidence="6 7">
    <name type="scientific">Ferrigenium kumadai</name>
    <dbReference type="NCBI Taxonomy" id="1682490"/>
    <lineage>
        <taxon>Bacteria</taxon>
        <taxon>Pseudomonadati</taxon>
        <taxon>Pseudomonadota</taxon>
        <taxon>Betaproteobacteria</taxon>
        <taxon>Nitrosomonadales</taxon>
        <taxon>Gallionellaceae</taxon>
        <taxon>Ferrigenium</taxon>
    </lineage>
</organism>
<evidence type="ECO:0000256" key="2">
    <source>
        <dbReference type="PROSITE-ProRule" id="PRU01122"/>
    </source>
</evidence>
<dbReference type="PROSITE" id="PS51786">
    <property type="entry name" value="LON_PROTEOLYTIC"/>
    <property type="match status" value="1"/>
</dbReference>
<dbReference type="InterPro" id="IPR046844">
    <property type="entry name" value="Lon-like_helical"/>
</dbReference>
<evidence type="ECO:0000259" key="5">
    <source>
        <dbReference type="PROSITE" id="PS51786"/>
    </source>
</evidence>
<feature type="compositionally biased region" description="Basic and acidic residues" evidence="4">
    <location>
        <begin position="794"/>
        <end position="813"/>
    </location>
</feature>
<keyword evidence="2" id="KW-0720">Serine protease</keyword>
<dbReference type="Gene3D" id="3.30.230.10">
    <property type="match status" value="1"/>
</dbReference>
<evidence type="ECO:0000313" key="6">
    <source>
        <dbReference type="EMBL" id="BBI98537.1"/>
    </source>
</evidence>
<dbReference type="Proteomes" id="UP001319121">
    <property type="component" value="Chromosome"/>
</dbReference>
<name>A0AAN1VZS8_9PROT</name>
<reference evidence="6 7" key="1">
    <citation type="submission" date="2019-03" db="EMBL/GenBank/DDBJ databases">
        <title>Complete genome sequence of Ferrigenium kumadai strain An22, a microaerophilic iron-oxidizing bacterium isolated from a paddy field soil.</title>
        <authorList>
            <person name="Watanabe T."/>
            <person name="Asakawa S."/>
        </authorList>
    </citation>
    <scope>NUCLEOTIDE SEQUENCE [LARGE SCALE GENOMIC DNA]</scope>
    <source>
        <strain evidence="6 7">An22</strain>
    </source>
</reference>
<proteinExistence type="inferred from homology"/>
<dbReference type="GO" id="GO:0004252">
    <property type="term" value="F:serine-type endopeptidase activity"/>
    <property type="evidence" value="ECO:0007669"/>
    <property type="project" value="UniProtKB-UniRule"/>
</dbReference>
<dbReference type="GO" id="GO:0006508">
    <property type="term" value="P:proteolysis"/>
    <property type="evidence" value="ECO:0007669"/>
    <property type="project" value="UniProtKB-KW"/>
</dbReference>
<dbReference type="PRINTS" id="PR00830">
    <property type="entry name" value="ENDOLAPTASE"/>
</dbReference>
<feature type="region of interest" description="Disordered" evidence="4">
    <location>
        <begin position="790"/>
        <end position="813"/>
    </location>
</feature>
<keyword evidence="1 2" id="KW-0645">Protease</keyword>
<dbReference type="GO" id="GO:0005524">
    <property type="term" value="F:ATP binding"/>
    <property type="evidence" value="ECO:0007669"/>
    <property type="project" value="InterPro"/>
</dbReference>
<dbReference type="Pfam" id="PF05362">
    <property type="entry name" value="Lon_C"/>
    <property type="match status" value="1"/>
</dbReference>
<dbReference type="GO" id="GO:0004176">
    <property type="term" value="F:ATP-dependent peptidase activity"/>
    <property type="evidence" value="ECO:0007669"/>
    <property type="project" value="UniProtKB-UniRule"/>
</dbReference>
<dbReference type="SUPFAM" id="SSF52540">
    <property type="entry name" value="P-loop containing nucleoside triphosphate hydrolases"/>
    <property type="match status" value="2"/>
</dbReference>
<dbReference type="InterPro" id="IPR046843">
    <property type="entry name" value="LonB_AAA-LID"/>
</dbReference>
<dbReference type="Gene3D" id="3.40.50.300">
    <property type="entry name" value="P-loop containing nucleotide triphosphate hydrolases"/>
    <property type="match status" value="2"/>
</dbReference>
<evidence type="ECO:0000256" key="1">
    <source>
        <dbReference type="ARBA" id="ARBA00022670"/>
    </source>
</evidence>
<dbReference type="GO" id="GO:0030163">
    <property type="term" value="P:protein catabolic process"/>
    <property type="evidence" value="ECO:0007669"/>
    <property type="project" value="InterPro"/>
</dbReference>
<dbReference type="Pfam" id="PF20437">
    <property type="entry name" value="LonC_helical"/>
    <property type="match status" value="1"/>
</dbReference>
<comment type="catalytic activity">
    <reaction evidence="2">
        <text>Hydrolysis of proteins in presence of ATP.</text>
        <dbReference type="EC" id="3.4.21.53"/>
    </reaction>
</comment>
<protein>
    <recommendedName>
        <fullName evidence="2">endopeptidase La</fullName>
        <ecNumber evidence="2">3.4.21.53</ecNumber>
    </recommendedName>
</protein>
<keyword evidence="7" id="KW-1185">Reference proteome</keyword>
<dbReference type="InterPro" id="IPR008269">
    <property type="entry name" value="Lon_proteolytic"/>
</dbReference>
<feature type="domain" description="Lon proteolytic" evidence="5">
    <location>
        <begin position="563"/>
        <end position="758"/>
    </location>
</feature>
<dbReference type="InterPro" id="IPR041699">
    <property type="entry name" value="AAA_32"/>
</dbReference>
<comment type="similarity">
    <text evidence="2">Belongs to the peptidase S16 family.</text>
</comment>
<dbReference type="RefSeq" id="WP_212786169.1">
    <property type="nucleotide sequence ID" value="NZ_AP019536.1"/>
</dbReference>
<accession>A0AAN1VZS8</accession>
<dbReference type="Gene3D" id="1.10.8.60">
    <property type="match status" value="1"/>
</dbReference>
<feature type="active site" evidence="2">
    <location>
        <position position="696"/>
    </location>
</feature>
<gene>
    <name evidence="6" type="ORF">FGKAn22_02300</name>
</gene>
<dbReference type="EMBL" id="AP019536">
    <property type="protein sequence ID" value="BBI98537.1"/>
    <property type="molecule type" value="Genomic_DNA"/>
</dbReference>
<dbReference type="InterPro" id="IPR027417">
    <property type="entry name" value="P-loop_NTPase"/>
</dbReference>
<dbReference type="InterPro" id="IPR020568">
    <property type="entry name" value="Ribosomal_Su5_D2-typ_SF"/>
</dbReference>